<evidence type="ECO:0000256" key="5">
    <source>
        <dbReference type="ARBA" id="ARBA00022989"/>
    </source>
</evidence>
<evidence type="ECO:0000256" key="8">
    <source>
        <dbReference type="SAM" id="Phobius"/>
    </source>
</evidence>
<dbReference type="EMBL" id="QXJK01000002">
    <property type="protein sequence ID" value="RIX36310.1"/>
    <property type="molecule type" value="Genomic_DNA"/>
</dbReference>
<keyword evidence="3" id="KW-1003">Cell membrane</keyword>
<feature type="transmembrane region" description="Helical" evidence="8">
    <location>
        <begin position="105"/>
        <end position="129"/>
    </location>
</feature>
<evidence type="ECO:0000256" key="7">
    <source>
        <dbReference type="SAM" id="MobiDB-lite"/>
    </source>
</evidence>
<feature type="transmembrane region" description="Helical" evidence="8">
    <location>
        <begin position="135"/>
        <end position="155"/>
    </location>
</feature>
<dbReference type="Pfam" id="PF00211">
    <property type="entry name" value="Guanylate_cyc"/>
    <property type="match status" value="1"/>
</dbReference>
<evidence type="ECO:0000256" key="6">
    <source>
        <dbReference type="ARBA" id="ARBA00023136"/>
    </source>
</evidence>
<feature type="transmembrane region" description="Helical" evidence="8">
    <location>
        <begin position="62"/>
        <end position="84"/>
    </location>
</feature>
<dbReference type="GO" id="GO:0006171">
    <property type="term" value="P:cAMP biosynthetic process"/>
    <property type="evidence" value="ECO:0007669"/>
    <property type="project" value="TreeGrafter"/>
</dbReference>
<keyword evidence="5 8" id="KW-1133">Transmembrane helix</keyword>
<dbReference type="InterPro" id="IPR003660">
    <property type="entry name" value="HAMP_dom"/>
</dbReference>
<comment type="similarity">
    <text evidence="2">Belongs to the adenylyl cyclase class-3 family.</text>
</comment>
<dbReference type="OrthoDB" id="368920at2"/>
<dbReference type="Gene3D" id="3.30.70.1230">
    <property type="entry name" value="Nucleotide cyclase"/>
    <property type="match status" value="1"/>
</dbReference>
<evidence type="ECO:0000256" key="3">
    <source>
        <dbReference type="ARBA" id="ARBA00022475"/>
    </source>
</evidence>
<dbReference type="InterPro" id="IPR029787">
    <property type="entry name" value="Nucleotide_cyclase"/>
</dbReference>
<feature type="compositionally biased region" description="Basic and acidic residues" evidence="7">
    <location>
        <begin position="539"/>
        <end position="553"/>
    </location>
</feature>
<evidence type="ECO:0000256" key="1">
    <source>
        <dbReference type="ARBA" id="ARBA00004651"/>
    </source>
</evidence>
<feature type="transmembrane region" description="Helical" evidence="8">
    <location>
        <begin position="221"/>
        <end position="243"/>
    </location>
</feature>
<proteinExistence type="inferred from homology"/>
<comment type="subcellular location">
    <subcellularLocation>
        <location evidence="1">Cell membrane</location>
        <topology evidence="1">Multi-pass membrane protein</topology>
    </subcellularLocation>
</comment>
<dbReference type="GO" id="GO:0035556">
    <property type="term" value="P:intracellular signal transduction"/>
    <property type="evidence" value="ECO:0007669"/>
    <property type="project" value="InterPro"/>
</dbReference>
<dbReference type="RefSeq" id="WP_025403721.1">
    <property type="nucleotide sequence ID" value="NZ_CBCRUA010000002.1"/>
</dbReference>
<dbReference type="GO" id="GO:0005886">
    <property type="term" value="C:plasma membrane"/>
    <property type="evidence" value="ECO:0007669"/>
    <property type="project" value="UniProtKB-SubCell"/>
</dbReference>
<feature type="domain" description="Guanylate cyclase" evidence="9">
    <location>
        <begin position="329"/>
        <end position="451"/>
    </location>
</feature>
<keyword evidence="12" id="KW-1185">Reference proteome</keyword>
<evidence type="ECO:0000259" key="10">
    <source>
        <dbReference type="PROSITE" id="PS50885"/>
    </source>
</evidence>
<evidence type="ECO:0000256" key="4">
    <source>
        <dbReference type="ARBA" id="ARBA00022692"/>
    </source>
</evidence>
<dbReference type="SUPFAM" id="SSF55073">
    <property type="entry name" value="Nucleotide cyclase"/>
    <property type="match status" value="1"/>
</dbReference>
<dbReference type="Proteomes" id="UP000285278">
    <property type="component" value="Unassembled WGS sequence"/>
</dbReference>
<dbReference type="CDD" id="cd07302">
    <property type="entry name" value="CHD"/>
    <property type="match status" value="1"/>
</dbReference>
<feature type="region of interest" description="Disordered" evidence="7">
    <location>
        <begin position="494"/>
        <end position="553"/>
    </location>
</feature>
<comment type="caution">
    <text evidence="11">The sequence shown here is derived from an EMBL/GenBank/DDBJ whole genome shotgun (WGS) entry which is preliminary data.</text>
</comment>
<dbReference type="PANTHER" id="PTHR43081:SF17">
    <property type="entry name" value="BLL5647 PROTEIN"/>
    <property type="match status" value="1"/>
</dbReference>
<evidence type="ECO:0000313" key="11">
    <source>
        <dbReference type="EMBL" id="RIX36310.1"/>
    </source>
</evidence>
<evidence type="ECO:0000256" key="2">
    <source>
        <dbReference type="ARBA" id="ARBA00005381"/>
    </source>
</evidence>
<reference evidence="11 12" key="1">
    <citation type="submission" date="2018-09" db="EMBL/GenBank/DDBJ databases">
        <title>Optimization and identification of Corynebacterium falsenii FN1-14 from fish paste.</title>
        <authorList>
            <person name="Daroonpunt R."/>
            <person name="Tanasupawat S."/>
        </authorList>
    </citation>
    <scope>NUCLEOTIDE SEQUENCE [LARGE SCALE GENOMIC DNA]</scope>
    <source>
        <strain evidence="11 12">FN1-14</strain>
    </source>
</reference>
<dbReference type="CDD" id="cd06225">
    <property type="entry name" value="HAMP"/>
    <property type="match status" value="1"/>
</dbReference>
<dbReference type="Gene3D" id="6.10.340.10">
    <property type="match status" value="1"/>
</dbReference>
<feature type="compositionally biased region" description="Gly residues" evidence="7">
    <location>
        <begin position="513"/>
        <end position="528"/>
    </location>
</feature>
<dbReference type="PANTHER" id="PTHR43081">
    <property type="entry name" value="ADENYLATE CYCLASE, TERMINAL-DIFFERENTIATION SPECIFIC-RELATED"/>
    <property type="match status" value="1"/>
</dbReference>
<sequence>MKQLLRYLSWAWGTSWPLYAATVLTTNVMGALAVATFLRFLIPLPEAKELTSLNTTTATLYVAYFAFAVVAGIAMTLYFFAPVLRWQRNPKAYDPNMVRDLVLRIPLLQTVTGAILWGIGVIVFTVVALQYSTRWGVTVAVCAVLGGLMVGLMTYMEAERLVRPVAARALAKGAPDHSRLSPLSHRLMTTWALTSAVPVLGMVLMMLAAVVGYFPDDSNQVMPALLALALTTLVTGFSGTQLFSMAVADPIRELQYAINRVRRGEVNTDVRIYDSSEIGVLQAGFNEMMRGLQQRQQVSDLFGRYVGTEVARRALEEKPELGGETRHVAVLFVDVIGSTGFATERDPEYVVKALNEFFDRVVEVVHANKGIINKFEGDAALAVFGAPMPLDDVAGHALAAARQLKAKLQGLEFVAGVGVAAGSVVAGHIGAKDRFEYTVIGDAVNQAARLTDLAKQTPGQVLTSAATLRAANEAEQRRWTLMKSVELRGRREMTQLARPIRPTLADRDAAQRGAGGSAGGSGAGGSGSAGPTSTGPFGDGHDSVMDTKEPPRG</sequence>
<dbReference type="AlphaFoldDB" id="A0A418Q9H6"/>
<dbReference type="InterPro" id="IPR050697">
    <property type="entry name" value="Adenylyl/Guanylyl_Cyclase_3/4"/>
</dbReference>
<name>A0A418Q9H6_9CORY</name>
<feature type="domain" description="HAMP" evidence="10">
    <location>
        <begin position="245"/>
        <end position="297"/>
    </location>
</feature>
<dbReference type="Pfam" id="PF00672">
    <property type="entry name" value="HAMP"/>
    <property type="match status" value="1"/>
</dbReference>
<dbReference type="STRING" id="1451189.CFAL_10965"/>
<dbReference type="PROSITE" id="PS50125">
    <property type="entry name" value="GUANYLATE_CYCLASE_2"/>
    <property type="match status" value="1"/>
</dbReference>
<dbReference type="SUPFAM" id="SSF158472">
    <property type="entry name" value="HAMP domain-like"/>
    <property type="match status" value="1"/>
</dbReference>
<gene>
    <name evidence="11" type="ORF">D3M95_03390</name>
</gene>
<accession>A0A418Q9H6</accession>
<evidence type="ECO:0000259" key="9">
    <source>
        <dbReference type="PROSITE" id="PS50125"/>
    </source>
</evidence>
<keyword evidence="4 8" id="KW-0812">Transmembrane</keyword>
<keyword evidence="6 8" id="KW-0472">Membrane</keyword>
<feature type="transmembrane region" description="Helical" evidence="8">
    <location>
        <begin position="191"/>
        <end position="215"/>
    </location>
</feature>
<dbReference type="PROSITE" id="PS50885">
    <property type="entry name" value="HAMP"/>
    <property type="match status" value="1"/>
</dbReference>
<evidence type="ECO:0000313" key="12">
    <source>
        <dbReference type="Proteomes" id="UP000285278"/>
    </source>
</evidence>
<feature type="transmembrane region" description="Helical" evidence="8">
    <location>
        <begin position="21"/>
        <end position="42"/>
    </location>
</feature>
<dbReference type="InterPro" id="IPR001054">
    <property type="entry name" value="A/G_cyclase"/>
</dbReference>
<organism evidence="11 12">
    <name type="scientific">Corynebacterium falsenii</name>
    <dbReference type="NCBI Taxonomy" id="108486"/>
    <lineage>
        <taxon>Bacteria</taxon>
        <taxon>Bacillati</taxon>
        <taxon>Actinomycetota</taxon>
        <taxon>Actinomycetes</taxon>
        <taxon>Mycobacteriales</taxon>
        <taxon>Corynebacteriaceae</taxon>
        <taxon>Corynebacterium</taxon>
    </lineage>
</organism>
<dbReference type="GO" id="GO:0004016">
    <property type="term" value="F:adenylate cyclase activity"/>
    <property type="evidence" value="ECO:0007669"/>
    <property type="project" value="UniProtKB-ARBA"/>
</dbReference>
<dbReference type="SMART" id="SM00304">
    <property type="entry name" value="HAMP"/>
    <property type="match status" value="1"/>
</dbReference>
<protein>
    <submittedName>
        <fullName evidence="11">HAMP domain-containing protein</fullName>
    </submittedName>
</protein>
<dbReference type="SMART" id="SM00044">
    <property type="entry name" value="CYCc"/>
    <property type="match status" value="1"/>
</dbReference>